<comment type="similarity">
    <text evidence="2">Belongs to the EamA transporter family.</text>
</comment>
<feature type="transmembrane region" description="Helical" evidence="7">
    <location>
        <begin position="66"/>
        <end position="84"/>
    </location>
</feature>
<dbReference type="EMBL" id="JAGIKX010000013">
    <property type="protein sequence ID" value="MBP2257773.1"/>
    <property type="molecule type" value="Genomic_DNA"/>
</dbReference>
<evidence type="ECO:0000256" key="3">
    <source>
        <dbReference type="ARBA" id="ARBA00022475"/>
    </source>
</evidence>
<feature type="transmembrane region" description="Helical" evidence="7">
    <location>
        <begin position="7"/>
        <end position="28"/>
    </location>
</feature>
<dbReference type="PANTHER" id="PTHR32322:SF18">
    <property type="entry name" value="S-ADENOSYLMETHIONINE_S-ADENOSYLHOMOCYSTEINE TRANSPORTER"/>
    <property type="match status" value="1"/>
</dbReference>
<dbReference type="SUPFAM" id="SSF103481">
    <property type="entry name" value="Multidrug resistance efflux transporter EmrE"/>
    <property type="match status" value="2"/>
</dbReference>
<evidence type="ECO:0000256" key="5">
    <source>
        <dbReference type="ARBA" id="ARBA00022989"/>
    </source>
</evidence>
<comment type="subcellular location">
    <subcellularLocation>
        <location evidence="1">Cell membrane</location>
        <topology evidence="1">Multi-pass membrane protein</topology>
    </subcellularLocation>
</comment>
<feature type="transmembrane region" description="Helical" evidence="7">
    <location>
        <begin position="151"/>
        <end position="169"/>
    </location>
</feature>
<keyword evidence="6 7" id="KW-0472">Membrane</keyword>
<feature type="transmembrane region" description="Helical" evidence="7">
    <location>
        <begin position="211"/>
        <end position="236"/>
    </location>
</feature>
<dbReference type="PANTHER" id="PTHR32322">
    <property type="entry name" value="INNER MEMBRANE TRANSPORTER"/>
    <property type="match status" value="1"/>
</dbReference>
<evidence type="ECO:0000259" key="8">
    <source>
        <dbReference type="Pfam" id="PF00892"/>
    </source>
</evidence>
<comment type="caution">
    <text evidence="9">The sequence shown here is derived from an EMBL/GenBank/DDBJ whole genome shotgun (WGS) entry which is preliminary data.</text>
</comment>
<keyword evidence="10" id="KW-1185">Reference proteome</keyword>
<dbReference type="InterPro" id="IPR037185">
    <property type="entry name" value="EmrE-like"/>
</dbReference>
<keyword evidence="4 7" id="KW-0812">Transmembrane</keyword>
<evidence type="ECO:0000313" key="9">
    <source>
        <dbReference type="EMBL" id="MBP2257773.1"/>
    </source>
</evidence>
<dbReference type="Proteomes" id="UP001519294">
    <property type="component" value="Unassembled WGS sequence"/>
</dbReference>
<keyword evidence="5 7" id="KW-1133">Transmembrane helix</keyword>
<evidence type="ECO:0000256" key="6">
    <source>
        <dbReference type="ARBA" id="ARBA00023136"/>
    </source>
</evidence>
<organism evidence="9 10">
    <name type="scientific">Virgibacillus alimentarius</name>
    <dbReference type="NCBI Taxonomy" id="698769"/>
    <lineage>
        <taxon>Bacteria</taxon>
        <taxon>Bacillati</taxon>
        <taxon>Bacillota</taxon>
        <taxon>Bacilli</taxon>
        <taxon>Bacillales</taxon>
        <taxon>Bacillaceae</taxon>
        <taxon>Virgibacillus</taxon>
    </lineage>
</organism>
<evidence type="ECO:0000313" key="10">
    <source>
        <dbReference type="Proteomes" id="UP001519294"/>
    </source>
</evidence>
<feature type="transmembrane region" description="Helical" evidence="7">
    <location>
        <begin position="181"/>
        <end position="199"/>
    </location>
</feature>
<feature type="transmembrane region" description="Helical" evidence="7">
    <location>
        <begin position="248"/>
        <end position="266"/>
    </location>
</feature>
<dbReference type="Pfam" id="PF00892">
    <property type="entry name" value="EamA"/>
    <property type="match status" value="2"/>
</dbReference>
<gene>
    <name evidence="9" type="ORF">J2Z81_001727</name>
</gene>
<evidence type="ECO:0000256" key="1">
    <source>
        <dbReference type="ARBA" id="ARBA00004651"/>
    </source>
</evidence>
<feature type="transmembrane region" description="Helical" evidence="7">
    <location>
        <begin position="127"/>
        <end position="145"/>
    </location>
</feature>
<evidence type="ECO:0000256" key="2">
    <source>
        <dbReference type="ARBA" id="ARBA00007362"/>
    </source>
</evidence>
<feature type="domain" description="EamA" evidence="8">
    <location>
        <begin position="150"/>
        <end position="286"/>
    </location>
</feature>
<evidence type="ECO:0000256" key="7">
    <source>
        <dbReference type="SAM" id="Phobius"/>
    </source>
</evidence>
<accession>A0ABS4S8F4</accession>
<sequence length="309" mass="33312">MKVNKIYIIIILVMLSWGINVSALKVIVANFMPITITSLRIFVASLTAFLILTFLRLVRLPKKSEIIYIIGGAFLSVFFHHFFLAEGLTKTSATNTGLILGLGPLLTVVFSMIFLRRKPSWIQFTGFILGTLGVSTTVLVGSGGVNGINLGDVHILLSITSQALSFILIKRASETMEPRLLTVYMLLIGSFFLFIVSLWKEPGGIDSLIGVAPSVWAVFLFSAIIATGVGHMAYNYAIGQVGPAESSIFLNLNTFFSLIGAALFLGESIVPGHFIGLILIVSGVLLGSGGLEAWLLKRKQMRSSGNPSA</sequence>
<keyword evidence="3" id="KW-1003">Cell membrane</keyword>
<proteinExistence type="inferred from homology"/>
<protein>
    <submittedName>
        <fullName evidence="9">Drug/metabolite transporter (DMT)-like permease</fullName>
    </submittedName>
</protein>
<feature type="transmembrane region" description="Helical" evidence="7">
    <location>
        <begin position="96"/>
        <end position="115"/>
    </location>
</feature>
<reference evidence="9 10" key="1">
    <citation type="submission" date="2021-03" db="EMBL/GenBank/DDBJ databases">
        <title>Genomic Encyclopedia of Type Strains, Phase IV (KMG-IV): sequencing the most valuable type-strain genomes for metagenomic binning, comparative biology and taxonomic classification.</title>
        <authorList>
            <person name="Goeker M."/>
        </authorList>
    </citation>
    <scope>NUCLEOTIDE SEQUENCE [LARGE SCALE GENOMIC DNA]</scope>
    <source>
        <strain evidence="9 10">DSM 25790</strain>
    </source>
</reference>
<evidence type="ECO:0000256" key="4">
    <source>
        <dbReference type="ARBA" id="ARBA00022692"/>
    </source>
</evidence>
<feature type="transmembrane region" description="Helical" evidence="7">
    <location>
        <begin position="34"/>
        <end position="54"/>
    </location>
</feature>
<dbReference type="InterPro" id="IPR000620">
    <property type="entry name" value="EamA_dom"/>
</dbReference>
<feature type="domain" description="EamA" evidence="8">
    <location>
        <begin position="5"/>
        <end position="137"/>
    </location>
</feature>
<dbReference type="RefSeq" id="WP_038221244.1">
    <property type="nucleotide sequence ID" value="NZ_JAGIKX010000013.1"/>
</dbReference>
<dbReference type="InterPro" id="IPR050638">
    <property type="entry name" value="AA-Vitamin_Transporters"/>
</dbReference>
<feature type="transmembrane region" description="Helical" evidence="7">
    <location>
        <begin position="272"/>
        <end position="296"/>
    </location>
</feature>
<name>A0ABS4S8F4_9BACI</name>